<evidence type="ECO:0000256" key="2">
    <source>
        <dbReference type="SAM" id="MobiDB-lite"/>
    </source>
</evidence>
<reference evidence="3 4" key="1">
    <citation type="submission" date="2019-08" db="EMBL/GenBank/DDBJ databases">
        <title>Bradymonadales sp. TMQ2.</title>
        <authorList>
            <person name="Liang Q."/>
        </authorList>
    </citation>
    <scope>NUCLEOTIDE SEQUENCE [LARGE SCALE GENOMIC DNA]</scope>
    <source>
        <strain evidence="3 4">TMQ2</strain>
    </source>
</reference>
<evidence type="ECO:0000256" key="1">
    <source>
        <dbReference type="ARBA" id="ARBA00023002"/>
    </source>
</evidence>
<gene>
    <name evidence="3" type="ORF">FRC96_17630</name>
</gene>
<feature type="region of interest" description="Disordered" evidence="2">
    <location>
        <begin position="1"/>
        <end position="24"/>
    </location>
</feature>
<dbReference type="Proteomes" id="UP000321046">
    <property type="component" value="Unassembled WGS sequence"/>
</dbReference>
<accession>A0A5C6X2D6</accession>
<dbReference type="GO" id="GO:0016491">
    <property type="term" value="F:oxidoreductase activity"/>
    <property type="evidence" value="ECO:0007669"/>
    <property type="project" value="UniProtKB-KW"/>
</dbReference>
<dbReference type="EMBL" id="VOSL01000129">
    <property type="protein sequence ID" value="TXD32430.1"/>
    <property type="molecule type" value="Genomic_DNA"/>
</dbReference>
<evidence type="ECO:0000313" key="4">
    <source>
        <dbReference type="Proteomes" id="UP000321046"/>
    </source>
</evidence>
<dbReference type="InterPro" id="IPR016162">
    <property type="entry name" value="Ald_DH_N"/>
</dbReference>
<name>A0A5C6X2D6_9DELT</name>
<protein>
    <submittedName>
        <fullName evidence="3">Gamma-glutamyl-phosphate reductase</fullName>
    </submittedName>
</protein>
<dbReference type="Gene3D" id="3.40.605.10">
    <property type="entry name" value="Aldehyde Dehydrogenase, Chain A, domain 1"/>
    <property type="match status" value="1"/>
</dbReference>
<sequence>MTDLFDPSQLNAQAQRVRRAARELARQPGALRDDALKHMAEALRAHAEAIL</sequence>
<feature type="non-terminal residue" evidence="3">
    <location>
        <position position="51"/>
    </location>
</feature>
<evidence type="ECO:0000313" key="3">
    <source>
        <dbReference type="EMBL" id="TXD32430.1"/>
    </source>
</evidence>
<dbReference type="AlphaFoldDB" id="A0A5C6X2D6"/>
<dbReference type="InterPro" id="IPR016161">
    <property type="entry name" value="Ald_DH/histidinol_DH"/>
</dbReference>
<keyword evidence="1" id="KW-0560">Oxidoreductase</keyword>
<comment type="caution">
    <text evidence="3">The sequence shown here is derived from an EMBL/GenBank/DDBJ whole genome shotgun (WGS) entry which is preliminary data.</text>
</comment>
<organism evidence="3 4">
    <name type="scientific">Lujinxingia vulgaris</name>
    <dbReference type="NCBI Taxonomy" id="2600176"/>
    <lineage>
        <taxon>Bacteria</taxon>
        <taxon>Deltaproteobacteria</taxon>
        <taxon>Bradymonadales</taxon>
        <taxon>Lujinxingiaceae</taxon>
        <taxon>Lujinxingia</taxon>
    </lineage>
</organism>
<dbReference type="SUPFAM" id="SSF53720">
    <property type="entry name" value="ALDH-like"/>
    <property type="match status" value="1"/>
</dbReference>
<proteinExistence type="predicted"/>